<sequence length="150" mass="17537">MNLSFRKIRFISIFLFIILLLFVLKNSSTSNSIYAGQVFSEFKKTSSSEKICDSSEKEIEILIFKINDLSKQINLILQDIDRIEKSLLSHLKIQSKNNSNVAERNSSFLKFQISFLKQKKSLLKKQLNEIILEKIDLEIKLRKILYSCKQ</sequence>
<dbReference type="Proteomes" id="UP001210120">
    <property type="component" value="Chromosome"/>
</dbReference>
<evidence type="ECO:0000313" key="1">
    <source>
        <dbReference type="EMBL" id="WBL31618.1"/>
    </source>
</evidence>
<protein>
    <submittedName>
        <fullName evidence="1">Effector protein</fullName>
    </submittedName>
</protein>
<evidence type="ECO:0000313" key="2">
    <source>
        <dbReference type="Proteomes" id="UP001210120"/>
    </source>
</evidence>
<dbReference type="EMBL" id="CP115156">
    <property type="protein sequence ID" value="WBL31618.1"/>
    <property type="molecule type" value="Genomic_DNA"/>
</dbReference>
<accession>A0ABY7M4W8</accession>
<proteinExistence type="predicted"/>
<name>A0ABY7M4W8_9MOLU</name>
<organism evidence="1 2">
    <name type="scientific">Candidatus Phytoplasma sacchari</name>
    <dbReference type="NCBI Taxonomy" id="2609813"/>
    <lineage>
        <taxon>Bacteria</taxon>
        <taxon>Bacillati</taxon>
        <taxon>Mycoplasmatota</taxon>
        <taxon>Mollicutes</taxon>
        <taxon>Acholeplasmatales</taxon>
        <taxon>Acholeplasmataceae</taxon>
        <taxon>Candidatus Phytoplasma</taxon>
        <taxon>16SrXI (Rice yellow dwarf group)</taxon>
    </lineage>
</organism>
<reference evidence="1" key="1">
    <citation type="submission" date="2022-12" db="EMBL/GenBank/DDBJ databases">
        <title>Genomic Characterization of Candidatus Phytoplasma sacchari in China.</title>
        <authorList>
            <person name="Zhang R.-Y."/>
        </authorList>
    </citation>
    <scope>NUCLEOTIDE SEQUENCE [LARGE SCALE GENOMIC DNA]</scope>
    <source>
        <strain evidence="1">SCWL1</strain>
    </source>
</reference>
<gene>
    <name evidence="1" type="ORF">O7R10_00965</name>
</gene>
<keyword evidence="2" id="KW-1185">Reference proteome</keyword>